<evidence type="ECO:0000313" key="2">
    <source>
        <dbReference type="EMBL" id="PLW25449.1"/>
    </source>
</evidence>
<dbReference type="AlphaFoldDB" id="A0A2N5TIY9"/>
<feature type="compositionally biased region" description="Polar residues" evidence="1">
    <location>
        <begin position="15"/>
        <end position="28"/>
    </location>
</feature>
<dbReference type="EMBL" id="PGCJ01000616">
    <property type="protein sequence ID" value="PLW25449.1"/>
    <property type="molecule type" value="Genomic_DNA"/>
</dbReference>
<proteinExistence type="predicted"/>
<name>A0A2N5TIY9_9BASI</name>
<evidence type="ECO:0000256" key="1">
    <source>
        <dbReference type="SAM" id="MobiDB-lite"/>
    </source>
</evidence>
<evidence type="ECO:0000313" key="3">
    <source>
        <dbReference type="Proteomes" id="UP000235388"/>
    </source>
</evidence>
<keyword evidence="3" id="KW-1185">Reference proteome</keyword>
<reference evidence="2 3" key="1">
    <citation type="submission" date="2017-11" db="EMBL/GenBank/DDBJ databases">
        <title>De novo assembly and phasing of dikaryotic genomes from two isolates of Puccinia coronata f. sp. avenae, the causal agent of oat crown rust.</title>
        <authorList>
            <person name="Miller M.E."/>
            <person name="Zhang Y."/>
            <person name="Omidvar V."/>
            <person name="Sperschneider J."/>
            <person name="Schwessinger B."/>
            <person name="Raley C."/>
            <person name="Palmer J.M."/>
            <person name="Garnica D."/>
            <person name="Upadhyaya N."/>
            <person name="Rathjen J."/>
            <person name="Taylor J.M."/>
            <person name="Park R.F."/>
            <person name="Dodds P.N."/>
            <person name="Hirsch C.D."/>
            <person name="Kianian S.F."/>
            <person name="Figueroa M."/>
        </authorList>
    </citation>
    <scope>NUCLEOTIDE SEQUENCE [LARGE SCALE GENOMIC DNA]</scope>
    <source>
        <strain evidence="2">12NC29</strain>
    </source>
</reference>
<accession>A0A2N5TIY9</accession>
<organism evidence="2 3">
    <name type="scientific">Puccinia coronata f. sp. avenae</name>
    <dbReference type="NCBI Taxonomy" id="200324"/>
    <lineage>
        <taxon>Eukaryota</taxon>
        <taxon>Fungi</taxon>
        <taxon>Dikarya</taxon>
        <taxon>Basidiomycota</taxon>
        <taxon>Pucciniomycotina</taxon>
        <taxon>Pucciniomycetes</taxon>
        <taxon>Pucciniales</taxon>
        <taxon>Pucciniaceae</taxon>
        <taxon>Puccinia</taxon>
    </lineage>
</organism>
<sequence>MHNQVKWGPPHCGAHSSTGESTSLLSWDQPNGPVNLLLGLGPAMPAGQNACQASTS</sequence>
<feature type="region of interest" description="Disordered" evidence="1">
    <location>
        <begin position="1"/>
        <end position="28"/>
    </location>
</feature>
<comment type="caution">
    <text evidence="2">The sequence shown here is derived from an EMBL/GenBank/DDBJ whole genome shotgun (WGS) entry which is preliminary data.</text>
</comment>
<gene>
    <name evidence="2" type="ORF">PCANC_27250</name>
</gene>
<protein>
    <submittedName>
        <fullName evidence="2">Uncharacterized protein</fullName>
    </submittedName>
</protein>
<dbReference type="Proteomes" id="UP000235388">
    <property type="component" value="Unassembled WGS sequence"/>
</dbReference>